<accession>A0AAE3GZE9</accession>
<dbReference type="InterPro" id="IPR000462">
    <property type="entry name" value="CDP-OH_P_trans"/>
</dbReference>
<feature type="transmembrane region" description="Helical" evidence="1">
    <location>
        <begin position="204"/>
        <end position="226"/>
    </location>
</feature>
<protein>
    <submittedName>
        <fullName evidence="2">CDP-alcohol phosphatidyltransferase family protein</fullName>
    </submittedName>
</protein>
<keyword evidence="3" id="KW-1185">Reference proteome</keyword>
<dbReference type="EMBL" id="RJUF01000003">
    <property type="protein sequence ID" value="MCP9761877.1"/>
    <property type="molecule type" value="Genomic_DNA"/>
</dbReference>
<feature type="transmembrane region" description="Helical" evidence="1">
    <location>
        <begin position="95"/>
        <end position="111"/>
    </location>
</feature>
<keyword evidence="1" id="KW-0812">Transmembrane</keyword>
<dbReference type="Gene3D" id="1.20.120.1760">
    <property type="match status" value="1"/>
</dbReference>
<dbReference type="Proteomes" id="UP001204144">
    <property type="component" value="Unassembled WGS sequence"/>
</dbReference>
<dbReference type="AlphaFoldDB" id="A0AAE3GZE9"/>
<dbReference type="GO" id="GO:0016020">
    <property type="term" value="C:membrane"/>
    <property type="evidence" value="ECO:0007669"/>
    <property type="project" value="InterPro"/>
</dbReference>
<keyword evidence="1" id="KW-0472">Membrane</keyword>
<dbReference type="Pfam" id="PF01066">
    <property type="entry name" value="CDP-OH_P_transf"/>
    <property type="match status" value="1"/>
</dbReference>
<evidence type="ECO:0000313" key="2">
    <source>
        <dbReference type="EMBL" id="MCP9761877.1"/>
    </source>
</evidence>
<dbReference type="GO" id="GO:0008654">
    <property type="term" value="P:phospholipid biosynthetic process"/>
    <property type="evidence" value="ECO:0007669"/>
    <property type="project" value="InterPro"/>
</dbReference>
<feature type="transmembrane region" description="Helical" evidence="1">
    <location>
        <begin position="33"/>
        <end position="51"/>
    </location>
</feature>
<gene>
    <name evidence="2" type="ORF">EGI31_02840</name>
</gene>
<feature type="transmembrane region" description="Helical" evidence="1">
    <location>
        <begin position="117"/>
        <end position="136"/>
    </location>
</feature>
<comment type="caution">
    <text evidence="2">The sequence shown here is derived from an EMBL/GenBank/DDBJ whole genome shotgun (WGS) entry which is preliminary data.</text>
</comment>
<dbReference type="InterPro" id="IPR043130">
    <property type="entry name" value="CDP-OH_PTrfase_TM_dom"/>
</dbReference>
<keyword evidence="1" id="KW-1133">Transmembrane helix</keyword>
<evidence type="ECO:0000313" key="3">
    <source>
        <dbReference type="Proteomes" id="UP001204144"/>
    </source>
</evidence>
<evidence type="ECO:0000256" key="1">
    <source>
        <dbReference type="SAM" id="Phobius"/>
    </source>
</evidence>
<proteinExistence type="predicted"/>
<dbReference type="RefSeq" id="WP_255035619.1">
    <property type="nucleotide sequence ID" value="NZ_RJUF01000003.1"/>
</dbReference>
<dbReference type="GO" id="GO:0016780">
    <property type="term" value="F:phosphotransferase activity, for other substituted phosphate groups"/>
    <property type="evidence" value="ECO:0007669"/>
    <property type="project" value="InterPro"/>
</dbReference>
<name>A0AAE3GZE9_9BACT</name>
<reference evidence="2 3" key="1">
    <citation type="submission" date="2018-11" db="EMBL/GenBank/DDBJ databases">
        <title>Novel bacteria species description.</title>
        <authorList>
            <person name="Han J.-H."/>
        </authorList>
    </citation>
    <scope>NUCLEOTIDE SEQUENCE [LARGE SCALE GENOMIC DNA]</scope>
    <source>
        <strain evidence="2 3">KCTC23259</strain>
    </source>
</reference>
<feature type="transmembrane region" description="Helical" evidence="1">
    <location>
        <begin position="232"/>
        <end position="250"/>
    </location>
</feature>
<organism evidence="2 3">
    <name type="scientific">Lacihabitans soyangensis</name>
    <dbReference type="NCBI Taxonomy" id="869394"/>
    <lineage>
        <taxon>Bacteria</taxon>
        <taxon>Pseudomonadati</taxon>
        <taxon>Bacteroidota</taxon>
        <taxon>Cytophagia</taxon>
        <taxon>Cytophagales</taxon>
        <taxon>Leadbetterellaceae</taxon>
        <taxon>Lacihabitans</taxon>
    </lineage>
</organism>
<sequence length="262" mass="29932">MSKLAPEDKFIDFSDYGRPIARKIAAILKNTKATPIHVTLAFGVSGLLAIYCIFKEYYWAAAFFLILKSILDAADGELSRQKNTPSYVGRYLDSIFDIILNFLLFLSIGYLSNNPLWLTFVAFICVQLQGTLYNYYYVILRNITVGGDNTSKVFEQKAPTAFPGEKQKSVNIMFVIFNVLYGFFDRFVQALDANAHRSKNYPSWFMSFVSVYGLGFQLLIVSVMLILGYQNFIVIFFIGYTVLLPIMILIRKSLNEYTKRLS</sequence>